<reference evidence="1 2" key="1">
    <citation type="submission" date="2020-02" db="EMBL/GenBank/DDBJ databases">
        <title>Acidophilic actinobacteria isolated from forest soil.</title>
        <authorList>
            <person name="Golinska P."/>
        </authorList>
    </citation>
    <scope>NUCLEOTIDE SEQUENCE [LARGE SCALE GENOMIC DNA]</scope>
    <source>
        <strain evidence="1 2">NL8</strain>
    </source>
</reference>
<dbReference type="RefSeq" id="WP_212007836.1">
    <property type="nucleotide sequence ID" value="NZ_JAAFYZ010000010.1"/>
</dbReference>
<evidence type="ECO:0000313" key="1">
    <source>
        <dbReference type="EMBL" id="MBS2546185.1"/>
    </source>
</evidence>
<gene>
    <name evidence="1" type="ORF">KGQ19_04820</name>
</gene>
<comment type="caution">
    <text evidence="1">The sequence shown here is derived from an EMBL/GenBank/DDBJ whole genome shotgun (WGS) entry which is preliminary data.</text>
</comment>
<keyword evidence="2" id="KW-1185">Reference proteome</keyword>
<name>A0ABS5KJR4_9ACTN</name>
<sequence>MTQLSRASTLGIARELALGQYLAPTMAVPFTKATFEDVYAQLKDESVRGDDSILHGMYQGSVDATWDIECMCYPDIVGMFLRGMIGPDTVTPGIATTVAGTGTAVGANSIPLAASIPVGSTIAIDTGANIEYAITGVPTGTGPYTVPLTSTGTGAGLAKAHAVGATVVSQAVHLFKQSAFQRSTFSLTVFDTIGTLGFSSAAISDMQIKIDPKSAVTLSIKMLSYPSAPQTPMAQPYTSLPPMLGWQWQMSNAGAASTRGISLDLTLKRATEALHLSTGQQAPREIFAGPMEADGSYKAIFENMADLNLYQQYIQGPAVSTLTQPLPFGGATFGLTMSQSGFYKGARDLSGPYAAASFSLSGIANAADGGGVIQATVKNFVQTAY</sequence>
<accession>A0ABS5KJR4</accession>
<protein>
    <submittedName>
        <fullName evidence="1">Uncharacterized protein</fullName>
    </submittedName>
</protein>
<organism evidence="1 2">
    <name type="scientific">Catenulispora pinistramenti</name>
    <dbReference type="NCBI Taxonomy" id="2705254"/>
    <lineage>
        <taxon>Bacteria</taxon>
        <taxon>Bacillati</taxon>
        <taxon>Actinomycetota</taxon>
        <taxon>Actinomycetes</taxon>
        <taxon>Catenulisporales</taxon>
        <taxon>Catenulisporaceae</taxon>
        <taxon>Catenulispora</taxon>
    </lineage>
</organism>
<dbReference type="Proteomes" id="UP000730482">
    <property type="component" value="Unassembled WGS sequence"/>
</dbReference>
<proteinExistence type="predicted"/>
<dbReference type="EMBL" id="JAAFYZ010000010">
    <property type="protein sequence ID" value="MBS2546185.1"/>
    <property type="molecule type" value="Genomic_DNA"/>
</dbReference>
<evidence type="ECO:0000313" key="2">
    <source>
        <dbReference type="Proteomes" id="UP000730482"/>
    </source>
</evidence>